<evidence type="ECO:0000259" key="4">
    <source>
        <dbReference type="Pfam" id="PF00535"/>
    </source>
</evidence>
<proteinExistence type="inferred from homology"/>
<evidence type="ECO:0000256" key="2">
    <source>
        <dbReference type="ARBA" id="ARBA00022676"/>
    </source>
</evidence>
<protein>
    <submittedName>
        <fullName evidence="5">GT2 family glycosyltransferase</fullName>
    </submittedName>
</protein>
<dbReference type="InterPro" id="IPR027417">
    <property type="entry name" value="P-loop_NTPase"/>
</dbReference>
<dbReference type="SUPFAM" id="SSF53756">
    <property type="entry name" value="UDP-Glycosyltransferase/glycogen phosphorylase"/>
    <property type="match status" value="1"/>
</dbReference>
<dbReference type="SUPFAM" id="SSF53448">
    <property type="entry name" value="Nucleotide-diphospho-sugar transferases"/>
    <property type="match status" value="1"/>
</dbReference>
<gene>
    <name evidence="5" type="ORF">DFR29_11122</name>
</gene>
<dbReference type="Pfam" id="PF13469">
    <property type="entry name" value="Sulfotransfer_3"/>
    <property type="match status" value="1"/>
</dbReference>
<comment type="caution">
    <text evidence="5">The sequence shown here is derived from an EMBL/GenBank/DDBJ whole genome shotgun (WGS) entry which is preliminary data.</text>
</comment>
<dbReference type="Proteomes" id="UP000295293">
    <property type="component" value="Unassembled WGS sequence"/>
</dbReference>
<organism evidence="5 6">
    <name type="scientific">Tahibacter aquaticus</name>
    <dbReference type="NCBI Taxonomy" id="520092"/>
    <lineage>
        <taxon>Bacteria</taxon>
        <taxon>Pseudomonadati</taxon>
        <taxon>Pseudomonadota</taxon>
        <taxon>Gammaproteobacteria</taxon>
        <taxon>Lysobacterales</taxon>
        <taxon>Rhodanobacteraceae</taxon>
        <taxon>Tahibacter</taxon>
    </lineage>
</organism>
<keyword evidence="3 5" id="KW-0808">Transferase</keyword>
<dbReference type="Pfam" id="PF00535">
    <property type="entry name" value="Glycos_transf_2"/>
    <property type="match status" value="1"/>
</dbReference>
<dbReference type="CDD" id="cd04186">
    <property type="entry name" value="GT_2_like_c"/>
    <property type="match status" value="1"/>
</dbReference>
<dbReference type="EMBL" id="SNZH01000011">
    <property type="protein sequence ID" value="TDR41110.1"/>
    <property type="molecule type" value="Genomic_DNA"/>
</dbReference>
<dbReference type="GO" id="GO:0016757">
    <property type="term" value="F:glycosyltransferase activity"/>
    <property type="evidence" value="ECO:0007669"/>
    <property type="project" value="UniProtKB-KW"/>
</dbReference>
<evidence type="ECO:0000313" key="6">
    <source>
        <dbReference type="Proteomes" id="UP000295293"/>
    </source>
</evidence>
<keyword evidence="6" id="KW-1185">Reference proteome</keyword>
<dbReference type="PANTHER" id="PTHR43179:SF12">
    <property type="entry name" value="GALACTOFURANOSYLTRANSFERASE GLFT2"/>
    <property type="match status" value="1"/>
</dbReference>
<dbReference type="Gene3D" id="3.40.50.2000">
    <property type="entry name" value="Glycogen Phosphorylase B"/>
    <property type="match status" value="1"/>
</dbReference>
<reference evidence="5 6" key="1">
    <citation type="submission" date="2019-03" db="EMBL/GenBank/DDBJ databases">
        <title>Genomic Encyclopedia of Type Strains, Phase IV (KMG-IV): sequencing the most valuable type-strain genomes for metagenomic binning, comparative biology and taxonomic classification.</title>
        <authorList>
            <person name="Goeker M."/>
        </authorList>
    </citation>
    <scope>NUCLEOTIDE SEQUENCE [LARGE SCALE GENOMIC DNA]</scope>
    <source>
        <strain evidence="5 6">DSM 21667</strain>
    </source>
</reference>
<comment type="similarity">
    <text evidence="1">Belongs to the glycosyltransferase 2 family.</text>
</comment>
<dbReference type="PANTHER" id="PTHR43179">
    <property type="entry name" value="RHAMNOSYLTRANSFERASE WBBL"/>
    <property type="match status" value="1"/>
</dbReference>
<dbReference type="InterPro" id="IPR029044">
    <property type="entry name" value="Nucleotide-diphossugar_trans"/>
</dbReference>
<dbReference type="AlphaFoldDB" id="A0A4R6YSC7"/>
<keyword evidence="2" id="KW-0328">Glycosyltransferase</keyword>
<evidence type="ECO:0000256" key="1">
    <source>
        <dbReference type="ARBA" id="ARBA00006739"/>
    </source>
</evidence>
<dbReference type="SUPFAM" id="SSF52540">
    <property type="entry name" value="P-loop containing nucleoside triphosphate hydrolases"/>
    <property type="match status" value="1"/>
</dbReference>
<name>A0A4R6YSC7_9GAMM</name>
<feature type="domain" description="Glycosyltransferase 2-like" evidence="4">
    <location>
        <begin position="8"/>
        <end position="128"/>
    </location>
</feature>
<dbReference type="RefSeq" id="WP_133819871.1">
    <property type="nucleotide sequence ID" value="NZ_SNZH01000011.1"/>
</dbReference>
<dbReference type="OrthoDB" id="9179784at2"/>
<dbReference type="InterPro" id="IPR001173">
    <property type="entry name" value="Glyco_trans_2-like"/>
</dbReference>
<dbReference type="Gene3D" id="3.90.550.10">
    <property type="entry name" value="Spore Coat Polysaccharide Biosynthesis Protein SpsA, Chain A"/>
    <property type="match status" value="1"/>
</dbReference>
<accession>A0A4R6YSC7</accession>
<evidence type="ECO:0000313" key="5">
    <source>
        <dbReference type="EMBL" id="TDR41110.1"/>
    </source>
</evidence>
<dbReference type="Gene3D" id="3.40.50.300">
    <property type="entry name" value="P-loop containing nucleotide triphosphate hydrolases"/>
    <property type="match status" value="1"/>
</dbReference>
<sequence length="891" mass="98263">MSLAARTSLILLAWNRWELTARALDSLLGCALPDCDILVVDNGSSDATPQRLAAYAPRVRSLRLPHNLGFVRGNNAGIAAVAADSDVVLLNNDLVFGQRDWLQRLRRCVQDNERCGIAGCRLVDGEGRLLHAGTRLMPDDGAGVQTASGRVERDMGQYSDADRRVEGVVFAAVYIRRAVIEAIGPLHTDYVTYGEDSDYCLRAAAAGWQTWLCGGVTLQHEQHGSSAGREEWRAQLQAQGRATLLQHWGAALRQQYDLDLHIAGALDFPRETARWLRPLARALDLAGVRLTYRSLYAAVLPEAIAESGDSQDVLLNMLRRRTLAALPEVVLCAGDMRLWPRVAGAYRIGLAAFETLADDEIASLRAMDEIWVAAQWQRDELLGLGVEAPVHWLPFGIDPAYAHPRLRVPRNPAGERVVLCVAQWDELDRPWQLLQTWTQTFRREDKLRLLLWLDAPGIDLAAATRALALDPHGGRYSLLPQRRLHEEQHSALFAAADAVIVSSRSRQRSWAALQALAVGKPLLAPDHGICAELLAQYGGQAVSADAAEMETALLQRLREWLADWPAACARAEQISAAVRVQGAWAQTAQRVRERLQQRPPARLRAVAAAAPQQPLVVLGMHRSGTSCVAGLLQLLGAYGGEPEGFLRNPQENPRGFLERGDLHLACVEALRSRGGDWSVPLGWDTAALRGSRQRWRDDWAAIQAQLRPAGTWFVKEPRLCLLLDEIADSLADAVFVHVIRPPAAVAASLLRRDGLTAPHALALWEHHNRAALALTHQRRSIVLDYHCLLREPLLQLQRLRRALQDFGLRGLREPAAEEVAAWVGPQLARQRLAREPQASAAQTALWQWLQQRAADAIGDAAPPAADDTAVALLQQIGREHRAVLAAERERS</sequence>
<evidence type="ECO:0000256" key="3">
    <source>
        <dbReference type="ARBA" id="ARBA00022679"/>
    </source>
</evidence>